<dbReference type="Proteomes" id="UP000596079">
    <property type="component" value="Chromosome"/>
</dbReference>
<name>A0A7T7WG67_9GAMM</name>
<dbReference type="RefSeq" id="WP_034171083.1">
    <property type="nucleotide sequence ID" value="NZ_AP024524.1"/>
</dbReference>
<sequence>MRKIIQYDPICKNFLLRLTILKSMMYCGVLWGVYHQGWAMMRDQEDYIFPFWLNSLDAKNYAKEHWPGYVPRRINPEDFENNLLPTLSRLAVTPTLCSGNGTKLKLSIPQMRHLFFSQQRLHFA</sequence>
<keyword evidence="1" id="KW-0812">Transmembrane</keyword>
<proteinExistence type="predicted"/>
<accession>A0A7T7WG67</accession>
<evidence type="ECO:0000256" key="1">
    <source>
        <dbReference type="SAM" id="Phobius"/>
    </source>
</evidence>
<evidence type="ECO:0000313" key="2">
    <source>
        <dbReference type="EMBL" id="QQN86942.1"/>
    </source>
</evidence>
<dbReference type="AlphaFoldDB" id="A0A7T7WG67"/>
<reference evidence="2 3" key="1">
    <citation type="submission" date="2020-08" db="EMBL/GenBank/DDBJ databases">
        <title>Emergence of ISAba1-mediated novel tet(X) in Acinetobacter variabilis from a chicken farm.</title>
        <authorList>
            <person name="Peng K."/>
            <person name="Li R."/>
        </authorList>
    </citation>
    <scope>NUCLEOTIDE SEQUENCE [LARGE SCALE GENOMIC DNA]</scope>
    <source>
        <strain evidence="2 3">XM9F202-2</strain>
    </source>
</reference>
<gene>
    <name evidence="2" type="ORF">IAQ69_08600</name>
</gene>
<evidence type="ECO:0000313" key="3">
    <source>
        <dbReference type="Proteomes" id="UP000596079"/>
    </source>
</evidence>
<feature type="transmembrane region" description="Helical" evidence="1">
    <location>
        <begin position="14"/>
        <end position="34"/>
    </location>
</feature>
<organism evidence="2 3">
    <name type="scientific">Acinetobacter variabilis</name>
    <dbReference type="NCBI Taxonomy" id="70346"/>
    <lineage>
        <taxon>Bacteria</taxon>
        <taxon>Pseudomonadati</taxon>
        <taxon>Pseudomonadota</taxon>
        <taxon>Gammaproteobacteria</taxon>
        <taxon>Moraxellales</taxon>
        <taxon>Moraxellaceae</taxon>
        <taxon>Acinetobacter</taxon>
    </lineage>
</organism>
<protein>
    <submittedName>
        <fullName evidence="2">DUF2750 domain-containing protein</fullName>
    </submittedName>
</protein>
<keyword evidence="1" id="KW-0472">Membrane</keyword>
<dbReference type="GeneID" id="89665840"/>
<keyword evidence="1" id="KW-1133">Transmembrane helix</keyword>
<dbReference type="InterPro" id="IPR021284">
    <property type="entry name" value="DUF2750"/>
</dbReference>
<dbReference type="EMBL" id="CP060811">
    <property type="protein sequence ID" value="QQN86942.1"/>
    <property type="molecule type" value="Genomic_DNA"/>
</dbReference>
<dbReference type="Pfam" id="PF11042">
    <property type="entry name" value="DUF2750"/>
    <property type="match status" value="1"/>
</dbReference>